<evidence type="ECO:0000256" key="1">
    <source>
        <dbReference type="ARBA" id="ARBA00004141"/>
    </source>
</evidence>
<comment type="subcellular location">
    <subcellularLocation>
        <location evidence="1">Membrane</location>
        <topology evidence="1">Multi-pass membrane protein</topology>
    </subcellularLocation>
</comment>
<protein>
    <submittedName>
        <fullName evidence="6">Energy-coupling factor transporter transmembrane protein EcfT</fullName>
    </submittedName>
</protein>
<evidence type="ECO:0000313" key="7">
    <source>
        <dbReference type="Proteomes" id="UP001190466"/>
    </source>
</evidence>
<feature type="transmembrane region" description="Helical" evidence="5">
    <location>
        <begin position="78"/>
        <end position="95"/>
    </location>
</feature>
<dbReference type="RefSeq" id="WP_316516015.1">
    <property type="nucleotide sequence ID" value="NZ_OY726395.1"/>
</dbReference>
<keyword evidence="7" id="KW-1185">Reference proteome</keyword>
<evidence type="ECO:0000256" key="2">
    <source>
        <dbReference type="ARBA" id="ARBA00022692"/>
    </source>
</evidence>
<accession>A0ABM9MCE8</accession>
<keyword evidence="4 5" id="KW-0472">Membrane</keyword>
<keyword evidence="2 5" id="KW-0812">Transmembrane</keyword>
<gene>
    <name evidence="6" type="ORF">MU0050_001713</name>
</gene>
<feature type="transmembrane region" description="Helical" evidence="5">
    <location>
        <begin position="251"/>
        <end position="271"/>
    </location>
</feature>
<organism evidence="6 7">
    <name type="scientific">[Mycobacterium] wendilense</name>
    <dbReference type="NCBI Taxonomy" id="3064284"/>
    <lineage>
        <taxon>Bacteria</taxon>
        <taxon>Bacillati</taxon>
        <taxon>Actinomycetota</taxon>
        <taxon>Actinomycetes</taxon>
        <taxon>Mycobacteriales</taxon>
        <taxon>Mycobacteriaceae</taxon>
        <taxon>Mycolicibacter</taxon>
    </lineage>
</organism>
<feature type="transmembrane region" description="Helical" evidence="5">
    <location>
        <begin position="33"/>
        <end position="66"/>
    </location>
</feature>
<evidence type="ECO:0000256" key="4">
    <source>
        <dbReference type="ARBA" id="ARBA00023136"/>
    </source>
</evidence>
<proteinExistence type="predicted"/>
<evidence type="ECO:0000313" key="6">
    <source>
        <dbReference type="EMBL" id="CAJ1581766.1"/>
    </source>
</evidence>
<dbReference type="InterPro" id="IPR003339">
    <property type="entry name" value="ABC/ECF_trnsptr_transmembrane"/>
</dbReference>
<evidence type="ECO:0000256" key="5">
    <source>
        <dbReference type="SAM" id="Phobius"/>
    </source>
</evidence>
<reference evidence="6 7" key="1">
    <citation type="submission" date="2023-08" db="EMBL/GenBank/DDBJ databases">
        <authorList>
            <person name="Folkvardsen B D."/>
            <person name="Norman A."/>
        </authorList>
    </citation>
    <scope>NUCLEOTIDE SEQUENCE [LARGE SCALE GENOMIC DNA]</scope>
    <source>
        <strain evidence="6 7">Mu0050</strain>
    </source>
</reference>
<dbReference type="PANTHER" id="PTHR33514">
    <property type="entry name" value="PROTEIN ABCI12, CHLOROPLASTIC"/>
    <property type="match status" value="1"/>
</dbReference>
<feature type="transmembrane region" description="Helical" evidence="5">
    <location>
        <begin position="107"/>
        <end position="134"/>
    </location>
</feature>
<dbReference type="CDD" id="cd16914">
    <property type="entry name" value="EcfT"/>
    <property type="match status" value="1"/>
</dbReference>
<dbReference type="Pfam" id="PF02361">
    <property type="entry name" value="CbiQ"/>
    <property type="match status" value="1"/>
</dbReference>
<dbReference type="PANTHER" id="PTHR33514:SF13">
    <property type="entry name" value="PROTEIN ABCI12, CHLOROPLASTIC"/>
    <property type="match status" value="1"/>
</dbReference>
<evidence type="ECO:0000256" key="3">
    <source>
        <dbReference type="ARBA" id="ARBA00022989"/>
    </source>
</evidence>
<sequence length="279" mass="30332">MTASTKRQRRPVVLLRPVPGTSPIHELWAGTKLLVVFTLSVLLTFFPGWVPIVGVGVLVLVAIRLARISRGVLPTIPWWLWLLLAFGALTAALGAGSPEVTIGSVELGLGGLLNFTRITLLAVVLLGLCMLVSWTTNVSDIAPAIATLGRPFKKLRLPVDDWAVATALALRSFPMLLDEFRVLYAARRLRPRPYFPRRMRLRRLGFELVDMLAAAITVALRRGDEMGDAITARGGTGQFSASKGRFRRRDAVALAIVFTFCAAAMASELFVMGTSPGRA</sequence>
<name>A0ABM9MCE8_9MYCO</name>
<keyword evidence="3 5" id="KW-1133">Transmembrane helix</keyword>
<dbReference type="Proteomes" id="UP001190466">
    <property type="component" value="Chromosome"/>
</dbReference>
<dbReference type="EMBL" id="OY726395">
    <property type="protein sequence ID" value="CAJ1581766.1"/>
    <property type="molecule type" value="Genomic_DNA"/>
</dbReference>